<reference evidence="3" key="1">
    <citation type="submission" date="2017-02" db="UniProtKB">
        <authorList>
            <consortium name="WormBaseParasite"/>
        </authorList>
    </citation>
    <scope>IDENTIFICATION</scope>
</reference>
<evidence type="ECO:0000256" key="1">
    <source>
        <dbReference type="SAM" id="MobiDB-lite"/>
    </source>
</evidence>
<feature type="region of interest" description="Disordered" evidence="1">
    <location>
        <begin position="81"/>
        <end position="111"/>
    </location>
</feature>
<name>A0A0N4Z5V5_PARTI</name>
<organism evidence="2 3">
    <name type="scientific">Parastrongyloides trichosuri</name>
    <name type="common">Possum-specific nematode worm</name>
    <dbReference type="NCBI Taxonomy" id="131310"/>
    <lineage>
        <taxon>Eukaryota</taxon>
        <taxon>Metazoa</taxon>
        <taxon>Ecdysozoa</taxon>
        <taxon>Nematoda</taxon>
        <taxon>Chromadorea</taxon>
        <taxon>Rhabditida</taxon>
        <taxon>Tylenchina</taxon>
        <taxon>Panagrolaimomorpha</taxon>
        <taxon>Strongyloidoidea</taxon>
        <taxon>Strongyloididae</taxon>
        <taxon>Parastrongyloides</taxon>
    </lineage>
</organism>
<accession>A0A0N4Z5V5</accession>
<evidence type="ECO:0000313" key="2">
    <source>
        <dbReference type="Proteomes" id="UP000038045"/>
    </source>
</evidence>
<dbReference type="PANTHER" id="PTHR38608:SF4">
    <property type="entry name" value="PROTEIN CBG07207"/>
    <property type="match status" value="1"/>
</dbReference>
<proteinExistence type="predicted"/>
<dbReference type="PANTHER" id="PTHR38608">
    <property type="entry name" value="PROTEIN CBG07207"/>
    <property type="match status" value="1"/>
</dbReference>
<sequence>MIGMMNCNDASESVEFYCAPSTKKNSNDDDKKLFTEYKEKVHIEYRDDGRRMVDGTCEVKQGADKLWSDLIMRKTIDRNFSLSRDNDNVEEKNEEESKEKDDKKNNPENKCIKHEKNKCPCLKKKK</sequence>
<dbReference type="Proteomes" id="UP000038045">
    <property type="component" value="Unplaced"/>
</dbReference>
<feature type="compositionally biased region" description="Basic and acidic residues" evidence="1">
    <location>
        <begin position="84"/>
        <end position="111"/>
    </location>
</feature>
<dbReference type="AlphaFoldDB" id="A0A0N4Z5V5"/>
<dbReference type="STRING" id="131310.A0A0N4Z5V5"/>
<protein>
    <submittedName>
        <fullName evidence="3">Uncharacterized protein</fullName>
    </submittedName>
</protein>
<dbReference type="WBParaSite" id="PTRK_0000250000.1">
    <property type="protein sequence ID" value="PTRK_0000250000.1"/>
    <property type="gene ID" value="PTRK_0000250000"/>
</dbReference>
<keyword evidence="2" id="KW-1185">Reference proteome</keyword>
<evidence type="ECO:0000313" key="3">
    <source>
        <dbReference type="WBParaSite" id="PTRK_0000250000.1"/>
    </source>
</evidence>